<dbReference type="InterPro" id="IPR021617">
    <property type="entry name" value="DUF3231"/>
</dbReference>
<dbReference type="RefSeq" id="WP_389220048.1">
    <property type="nucleotide sequence ID" value="NZ_JBIACJ010000006.1"/>
</dbReference>
<reference evidence="1 2" key="1">
    <citation type="submission" date="2024-08" db="EMBL/GenBank/DDBJ databases">
        <title>Two novel Cytobacillus novel species.</title>
        <authorList>
            <person name="Liu G."/>
        </authorList>
    </citation>
    <scope>NUCLEOTIDE SEQUENCE [LARGE SCALE GENOMIC DNA]</scope>
    <source>
        <strain evidence="1 2">FJAT-53684</strain>
    </source>
</reference>
<name>A0ABW6K2M2_9BACI</name>
<dbReference type="InterPro" id="IPR012347">
    <property type="entry name" value="Ferritin-like"/>
</dbReference>
<sequence length="335" mass="37513">MDIDHTHIKLTASELASIFGSYLTNSLAVCVLSYFLEHVEDTDIKPCLKYGLDLSVKHIESLKEIFTTEDIPVPIGFTEKDVDVKAPRLFTDELMLHYVQSIGLMGINLYGMSIPNSARKDIRELYTSSLQSFTELFNRTTDVSQSKGLYIRSPYIPYPKQNEFVDQQHFLAGWIGEQRALTSMEISFLFLNLYRNMFGSSILTGFSQVAQSKEVRKYMTRGAEIAQHYSAVFGKFLGESNLPTPVPWALTATASKEPVFSDKLLMFHTSTLNNAGIGFYGQSVGGSLRKDIAAAYSRLIVEAGEYSLDGAKIMIEHGWMEKPPSAPDRKKLARG</sequence>
<protein>
    <submittedName>
        <fullName evidence="1">DUF3231 family protein</fullName>
    </submittedName>
</protein>
<dbReference type="Pfam" id="PF11553">
    <property type="entry name" value="DUF3231"/>
    <property type="match status" value="2"/>
</dbReference>
<keyword evidence="2" id="KW-1185">Reference proteome</keyword>
<organism evidence="1 2">
    <name type="scientific">Cytobacillus mangrovibacter</name>
    <dbReference type="NCBI Taxonomy" id="3299024"/>
    <lineage>
        <taxon>Bacteria</taxon>
        <taxon>Bacillati</taxon>
        <taxon>Bacillota</taxon>
        <taxon>Bacilli</taxon>
        <taxon>Bacillales</taxon>
        <taxon>Bacillaceae</taxon>
        <taxon>Cytobacillus</taxon>
    </lineage>
</organism>
<comment type="caution">
    <text evidence="1">The sequence shown here is derived from an EMBL/GenBank/DDBJ whole genome shotgun (WGS) entry which is preliminary data.</text>
</comment>
<dbReference type="EMBL" id="JBIACJ010000006">
    <property type="protein sequence ID" value="MFE8697218.1"/>
    <property type="molecule type" value="Genomic_DNA"/>
</dbReference>
<evidence type="ECO:0000313" key="2">
    <source>
        <dbReference type="Proteomes" id="UP001601058"/>
    </source>
</evidence>
<dbReference type="Gene3D" id="1.20.1260.10">
    <property type="match status" value="2"/>
</dbReference>
<evidence type="ECO:0000313" key="1">
    <source>
        <dbReference type="EMBL" id="MFE8697218.1"/>
    </source>
</evidence>
<gene>
    <name evidence="1" type="ORF">ACFYKT_12810</name>
</gene>
<accession>A0ABW6K2M2</accession>
<proteinExistence type="predicted"/>
<dbReference type="Proteomes" id="UP001601058">
    <property type="component" value="Unassembled WGS sequence"/>
</dbReference>